<dbReference type="PRINTS" id="PR00081">
    <property type="entry name" value="GDHRDH"/>
</dbReference>
<dbReference type="OrthoDB" id="5296at2759"/>
<dbReference type="SUPFAM" id="SSF51735">
    <property type="entry name" value="NAD(P)-binding Rossmann-fold domains"/>
    <property type="match status" value="1"/>
</dbReference>
<dbReference type="EMBL" id="CP089281">
    <property type="protein sequence ID" value="USP82417.1"/>
    <property type="molecule type" value="Genomic_DNA"/>
</dbReference>
<dbReference type="Proteomes" id="UP001056012">
    <property type="component" value="Chromosome 8"/>
</dbReference>
<name>A0A9Q9DX02_CURCL</name>
<reference evidence="1" key="1">
    <citation type="submission" date="2021-12" db="EMBL/GenBank/DDBJ databases">
        <title>Curvularia clavata genome.</title>
        <authorList>
            <person name="Cao Y."/>
        </authorList>
    </citation>
    <scope>NUCLEOTIDE SEQUENCE</scope>
    <source>
        <strain evidence="1">Yc1106</strain>
    </source>
</reference>
<protein>
    <recommendedName>
        <fullName evidence="3">NAD(P)-binding protein</fullName>
    </recommendedName>
</protein>
<dbReference type="Gene3D" id="3.40.50.720">
    <property type="entry name" value="NAD(P)-binding Rossmann-like Domain"/>
    <property type="match status" value="1"/>
</dbReference>
<dbReference type="GO" id="GO:0016616">
    <property type="term" value="F:oxidoreductase activity, acting on the CH-OH group of donors, NAD or NADP as acceptor"/>
    <property type="evidence" value="ECO:0007669"/>
    <property type="project" value="TreeGrafter"/>
</dbReference>
<sequence length="258" mass="27599">MTSNSQTILITGASSGLGLAFIKHYASLPTPPTIIALDNQPFPSNTLATQTTLKLHFHNIDITDTDSLETLASTYTSTPLSLILHCAGIRGLVPSIVSQQQNGGQDVSAAETLSAMDKTTMIRTFEVNTWGTFNLVRSFVPNLRSSSPLSSAPRPKVVVLSSRMGSVSANSAGGGYAYRASKAALNAMVKSFAIDVPGVQFLLLHPGRVKTGLVAWKEEGAIDVEESVGDCLRVMERMGEEGWESGRLVDRFGEVIAW</sequence>
<gene>
    <name evidence="1" type="ORF">yc1106_09691</name>
</gene>
<organism evidence="1 2">
    <name type="scientific">Curvularia clavata</name>
    <dbReference type="NCBI Taxonomy" id="95742"/>
    <lineage>
        <taxon>Eukaryota</taxon>
        <taxon>Fungi</taxon>
        <taxon>Dikarya</taxon>
        <taxon>Ascomycota</taxon>
        <taxon>Pezizomycotina</taxon>
        <taxon>Dothideomycetes</taxon>
        <taxon>Pleosporomycetidae</taxon>
        <taxon>Pleosporales</taxon>
        <taxon>Pleosporineae</taxon>
        <taxon>Pleosporaceae</taxon>
        <taxon>Curvularia</taxon>
    </lineage>
</organism>
<proteinExistence type="predicted"/>
<dbReference type="InterPro" id="IPR036291">
    <property type="entry name" value="NAD(P)-bd_dom_sf"/>
</dbReference>
<dbReference type="AlphaFoldDB" id="A0A9Q9DX02"/>
<keyword evidence="2" id="KW-1185">Reference proteome</keyword>
<dbReference type="VEuPathDB" id="FungiDB:yc1106_09691"/>
<dbReference type="PANTHER" id="PTHR45458:SF1">
    <property type="entry name" value="SHORT CHAIN DEHYDROGENASE"/>
    <property type="match status" value="1"/>
</dbReference>
<dbReference type="InterPro" id="IPR052184">
    <property type="entry name" value="SDR_enzymes"/>
</dbReference>
<dbReference type="InterPro" id="IPR002347">
    <property type="entry name" value="SDR_fam"/>
</dbReference>
<evidence type="ECO:0000313" key="2">
    <source>
        <dbReference type="Proteomes" id="UP001056012"/>
    </source>
</evidence>
<evidence type="ECO:0008006" key="3">
    <source>
        <dbReference type="Google" id="ProtNLM"/>
    </source>
</evidence>
<dbReference type="Pfam" id="PF00106">
    <property type="entry name" value="adh_short"/>
    <property type="match status" value="1"/>
</dbReference>
<accession>A0A9Q9DX02</accession>
<dbReference type="PANTHER" id="PTHR45458">
    <property type="entry name" value="SHORT-CHAIN DEHYDROGENASE/REDUCTASE SDR"/>
    <property type="match status" value="1"/>
</dbReference>
<evidence type="ECO:0000313" key="1">
    <source>
        <dbReference type="EMBL" id="USP82417.1"/>
    </source>
</evidence>